<evidence type="ECO:0000259" key="1">
    <source>
        <dbReference type="Pfam" id="PF13524"/>
    </source>
</evidence>
<dbReference type="EMBL" id="FNQV01000010">
    <property type="protein sequence ID" value="SEA48147.1"/>
    <property type="molecule type" value="Genomic_DNA"/>
</dbReference>
<keyword evidence="3" id="KW-1185">Reference proteome</keyword>
<accession>A0A1H4BJ67</accession>
<proteinExistence type="predicted"/>
<evidence type="ECO:0000313" key="2">
    <source>
        <dbReference type="EMBL" id="SEA48147.1"/>
    </source>
</evidence>
<dbReference type="AlphaFoldDB" id="A0A1H4BJ67"/>
<gene>
    <name evidence="2" type="ORF">SAMN02910418_01678</name>
</gene>
<dbReference type="Pfam" id="PF13524">
    <property type="entry name" value="Glyco_trans_1_2"/>
    <property type="match status" value="1"/>
</dbReference>
<name>A0A1H4BJ67_9ACTO</name>
<organism evidence="2 3">
    <name type="scientific">Bowdeniella nasicola</name>
    <dbReference type="NCBI Taxonomy" id="208480"/>
    <lineage>
        <taxon>Bacteria</taxon>
        <taxon>Bacillati</taxon>
        <taxon>Actinomycetota</taxon>
        <taxon>Actinomycetes</taxon>
        <taxon>Actinomycetales</taxon>
        <taxon>Actinomycetaceae</taxon>
        <taxon>Bowdeniella</taxon>
    </lineage>
</organism>
<reference evidence="3" key="1">
    <citation type="submission" date="2016-10" db="EMBL/GenBank/DDBJ databases">
        <authorList>
            <person name="Varghese N."/>
            <person name="Submissions S."/>
        </authorList>
    </citation>
    <scope>NUCLEOTIDE SEQUENCE [LARGE SCALE GENOMIC DNA]</scope>
    <source>
        <strain evidence="3">KPR-1</strain>
    </source>
</reference>
<protein>
    <submittedName>
        <fullName evidence="2">Spore maturation protein CgeB</fullName>
    </submittedName>
</protein>
<feature type="domain" description="Spore protein YkvP/CgeB glycosyl transferase-like" evidence="1">
    <location>
        <begin position="185"/>
        <end position="329"/>
    </location>
</feature>
<evidence type="ECO:0000313" key="3">
    <source>
        <dbReference type="Proteomes" id="UP000199288"/>
    </source>
</evidence>
<sequence>MTAEHILLVTPAFHGYYRSIADGFRQLDYTVTSYCYDLYSSATSKLRNKIMLELPQRVGISTHDARSRWDTQRAVDALRSVRPGRVLVIKGDSLGEEFWSELDSMGVPVTLWLYDDLERHRYSFDSLSRLQPVLTYARSEAERLKEVGIDARYVPNAFDPSLAQLPTSWRNELVFVGAKYPNRTEILERLVRDGFPVRAYGRQWSRHPYDRLRTWELRRPSIPGERDIPLAEAYRIQGEGAGAINIHGLQAGLSMRTFEIPGMGGVQFIDRPDVAEFYDPGTEVLFYDSYDELRELAQRALTDVDWTRSIRQRARERSLAHHTFRHRAELVAGMWRHG</sequence>
<dbReference type="InterPro" id="IPR055259">
    <property type="entry name" value="YkvP/CgeB_Glyco_trans-like"/>
</dbReference>
<dbReference type="Proteomes" id="UP000199288">
    <property type="component" value="Unassembled WGS sequence"/>
</dbReference>